<reference evidence="3 4" key="1">
    <citation type="submission" date="2013-01" db="EMBL/GenBank/DDBJ databases">
        <authorList>
            <person name="Bench S."/>
        </authorList>
    </citation>
    <scope>NUCLEOTIDE SEQUENCE [LARGE SCALE GENOMIC DNA]</scope>
    <source>
        <strain evidence="3 4">WH 0402</strain>
    </source>
</reference>
<gene>
    <name evidence="3" type="ORF">CWATWH0402_3125</name>
</gene>
<feature type="domain" description="Membrane protein 6-pyruvoyl-tetrahydropterin synthase-related" evidence="2">
    <location>
        <begin position="382"/>
        <end position="549"/>
    </location>
</feature>
<keyword evidence="1" id="KW-0812">Transmembrane</keyword>
<feature type="transmembrane region" description="Helical" evidence="1">
    <location>
        <begin position="642"/>
        <end position="658"/>
    </location>
</feature>
<protein>
    <recommendedName>
        <fullName evidence="2">Membrane protein 6-pyruvoyl-tetrahydropterin synthase-related domain-containing protein</fullName>
    </recommendedName>
</protein>
<feature type="transmembrane region" description="Helical" evidence="1">
    <location>
        <begin position="314"/>
        <end position="334"/>
    </location>
</feature>
<keyword evidence="1" id="KW-0472">Membrane</keyword>
<dbReference type="Proteomes" id="UP000018130">
    <property type="component" value="Unassembled WGS sequence"/>
</dbReference>
<feature type="transmembrane region" description="Helical" evidence="1">
    <location>
        <begin position="464"/>
        <end position="482"/>
    </location>
</feature>
<feature type="transmembrane region" description="Helical" evidence="1">
    <location>
        <begin position="98"/>
        <end position="117"/>
    </location>
</feature>
<evidence type="ECO:0000313" key="3">
    <source>
        <dbReference type="EMBL" id="CCQ65853.1"/>
    </source>
</evidence>
<evidence type="ECO:0000256" key="1">
    <source>
        <dbReference type="SAM" id="Phobius"/>
    </source>
</evidence>
<proteinExistence type="predicted"/>
<feature type="transmembrane region" description="Helical" evidence="1">
    <location>
        <begin position="436"/>
        <end position="452"/>
    </location>
</feature>
<evidence type="ECO:0000259" key="2">
    <source>
        <dbReference type="Pfam" id="PF10131"/>
    </source>
</evidence>
<accession>T2JJ72</accession>
<feature type="transmembrane region" description="Helical" evidence="1">
    <location>
        <begin position="124"/>
        <end position="145"/>
    </location>
</feature>
<feature type="transmembrane region" description="Helical" evidence="1">
    <location>
        <begin position="192"/>
        <end position="210"/>
    </location>
</feature>
<organism evidence="3 4">
    <name type="scientific">Crocosphaera watsonii WH 0402</name>
    <dbReference type="NCBI Taxonomy" id="1284629"/>
    <lineage>
        <taxon>Bacteria</taxon>
        <taxon>Bacillati</taxon>
        <taxon>Cyanobacteriota</taxon>
        <taxon>Cyanophyceae</taxon>
        <taxon>Oscillatoriophycideae</taxon>
        <taxon>Chroococcales</taxon>
        <taxon>Aphanothecaceae</taxon>
        <taxon>Crocosphaera</taxon>
    </lineage>
</organism>
<feature type="transmembrane region" description="Helical" evidence="1">
    <location>
        <begin position="615"/>
        <end position="636"/>
    </location>
</feature>
<dbReference type="InterPro" id="IPR018776">
    <property type="entry name" value="Membrane_prot_PTPS-rel_domain"/>
</dbReference>
<feature type="transmembrane region" description="Helical" evidence="1">
    <location>
        <begin position="69"/>
        <end position="86"/>
    </location>
</feature>
<reference evidence="3 4" key="2">
    <citation type="submission" date="2013-09" db="EMBL/GenBank/DDBJ databases">
        <title>Whole genome comparison of six Crocosphaera watsonii strains with differing phenotypes.</title>
        <authorList>
            <person name="Bench S.R."/>
            <person name="Heller P."/>
            <person name="Frank I."/>
            <person name="Arciniega M."/>
            <person name="Shilova I.N."/>
            <person name="Zehr J.P."/>
        </authorList>
    </citation>
    <scope>NUCLEOTIDE SEQUENCE [LARGE SCALE GENOMIC DNA]</scope>
    <source>
        <strain evidence="3 4">WH 0402</strain>
    </source>
</reference>
<name>T2JJ72_CROWT</name>
<dbReference type="EMBL" id="CAQN01000273">
    <property type="protein sequence ID" value="CCQ65853.1"/>
    <property type="molecule type" value="Genomic_DNA"/>
</dbReference>
<comment type="caution">
    <text evidence="3">The sequence shown here is derived from an EMBL/GenBank/DDBJ whole genome shotgun (WGS) entry which is preliminary data.</text>
</comment>
<feature type="transmembrane region" description="Helical" evidence="1">
    <location>
        <begin position="408"/>
        <end position="424"/>
    </location>
</feature>
<evidence type="ECO:0000313" key="4">
    <source>
        <dbReference type="Proteomes" id="UP000018130"/>
    </source>
</evidence>
<dbReference type="Pfam" id="PF10131">
    <property type="entry name" value="PTPS_related"/>
    <property type="match status" value="1"/>
</dbReference>
<dbReference type="AlphaFoldDB" id="T2JJ72"/>
<sequence length="661" mass="76161">MNLSTAGGIREPFWNGDFVSITSLEYLVKIFWLKENPGLFMLGLFTFSILIYTLTYQRQVIKNYINRQNLPLIILGTAYPLIYFWLTKDSRFIIGYRYFYPIIVFVYLLIASLTVFLKHKWQKYVLLGGLTLYVYLGMVGIPQSLSYVNPLWNQEKWKLADDSTINWGQETEHGVEYLLTHKLLPKDNDNTITYQLFGVNIGFVQYLDLLTKIQDYPINIQSYYAQSRFNPETETITQLPHQYLLIDSTVKQKIYVQRETNPIAAENWNFLSNNKPIYSRNDIILFTKLVNIFSYMTPKDIIKTLNEWLYKHRISIAIAILYTVVAISLMAPMASSRIINGMFGDTASHVGYVAQARTAIIEGQFPLRVAPLEGNSWRYPGFQFYSQLPYFIGGWFYKLVTPNNPYEAYKLVIILALIIGGFYTYRLGYQLTKSRIASILGGIAYMSAPYLLNNIHARGAFTEAIAQGILPVVLYYVIQCYLTGKRRYLIISSISWFCLAVTHIITFVYGSLFIGLLALVVIIQTRKTDFSFKRLIAPFQSYGLGWLLGFYFLAPVVFISPYLSIRRQLEVINPFSTNTYTPLANLLSPTSFTPGTFTKRFSWYLWVTSGNRMDFISSLGCDYVLSLFCSLFTPQIARNSPLYVRVALGIWCIFIFNLESC</sequence>
<keyword evidence="1" id="KW-1133">Transmembrane helix</keyword>
<feature type="transmembrane region" description="Helical" evidence="1">
    <location>
        <begin position="38"/>
        <end position="57"/>
    </location>
</feature>
<feature type="transmembrane region" description="Helical" evidence="1">
    <location>
        <begin position="543"/>
        <end position="563"/>
    </location>
</feature>
<feature type="transmembrane region" description="Helical" evidence="1">
    <location>
        <begin position="494"/>
        <end position="523"/>
    </location>
</feature>